<dbReference type="Pfam" id="PF11716">
    <property type="entry name" value="MDMPI_N"/>
    <property type="match status" value="1"/>
</dbReference>
<dbReference type="Gene3D" id="1.20.120.450">
    <property type="entry name" value="dinb family like domain"/>
    <property type="match status" value="1"/>
</dbReference>
<dbReference type="AlphaFoldDB" id="A0A0W8IHA8"/>
<gene>
    <name evidence="2" type="ORF">AVL62_06290</name>
</gene>
<dbReference type="Gene3D" id="3.30.1050.20">
    <property type="match status" value="1"/>
</dbReference>
<evidence type="ECO:0000313" key="2">
    <source>
        <dbReference type="EMBL" id="KUG59285.1"/>
    </source>
</evidence>
<dbReference type="SUPFAM" id="SSF55718">
    <property type="entry name" value="SCP-like"/>
    <property type="match status" value="1"/>
</dbReference>
<dbReference type="NCBIfam" id="TIGR03083">
    <property type="entry name" value="maleylpyruvate isomerase family mycothiol-dependent enzyme"/>
    <property type="match status" value="1"/>
</dbReference>
<dbReference type="Proteomes" id="UP000054837">
    <property type="component" value="Unassembled WGS sequence"/>
</dbReference>
<dbReference type="RefSeq" id="WP_058889761.1">
    <property type="nucleotide sequence ID" value="NZ_LQBL01000002.1"/>
</dbReference>
<proteinExistence type="predicted"/>
<comment type="caution">
    <text evidence="2">The sequence shown here is derived from an EMBL/GenBank/DDBJ whole genome shotgun (WGS) entry which is preliminary data.</text>
</comment>
<dbReference type="EMBL" id="LQBL01000002">
    <property type="protein sequence ID" value="KUG59285.1"/>
    <property type="molecule type" value="Genomic_DNA"/>
</dbReference>
<dbReference type="InterPro" id="IPR034660">
    <property type="entry name" value="DinB/YfiT-like"/>
</dbReference>
<sequence length="239" mass="25871">MAPGRGSSLGWVAAGTRLWETTLASLPDQALREPSLLPGWTRAHVVAHVALNARALGHLVSWARTGVETPMYASPQARDADIEELAHAPASMLRERSREEAQALAEGMGRLGEEQWQVRVRVRQGTVIAADTLPWLRAREVFLHALDLGAGAHDQDLPEVFAHALLRDVTRQRSRVEGHPSLVLREEGGEAGWEVGRPGPEAPRVVGDVRALAAWVSGRPVTLPVAATGGRLPQLPAWL</sequence>
<keyword evidence="3" id="KW-1185">Reference proteome</keyword>
<dbReference type="OrthoDB" id="5118203at2"/>
<dbReference type="GO" id="GO:0046872">
    <property type="term" value="F:metal ion binding"/>
    <property type="evidence" value="ECO:0007669"/>
    <property type="project" value="InterPro"/>
</dbReference>
<dbReference type="STRING" id="767452.AVL62_06290"/>
<evidence type="ECO:0000313" key="3">
    <source>
        <dbReference type="Proteomes" id="UP000054837"/>
    </source>
</evidence>
<dbReference type="InterPro" id="IPR024344">
    <property type="entry name" value="MDMPI_metal-binding"/>
</dbReference>
<feature type="domain" description="Mycothiol-dependent maleylpyruvate isomerase metal-binding" evidence="1">
    <location>
        <begin position="13"/>
        <end position="148"/>
    </location>
</feature>
<reference evidence="2 3" key="1">
    <citation type="submission" date="2015-12" db="EMBL/GenBank/DDBJ databases">
        <title>Serinicoccus chungangenesis strain CD08_5 genome sequencing and assembly.</title>
        <authorList>
            <person name="Chander A.M."/>
            <person name="Kaur G."/>
            <person name="Nair G.R."/>
            <person name="Dhawan D.K."/>
            <person name="Kochhar R.K."/>
            <person name="Mayilraj S."/>
            <person name="Bhadada S.K."/>
        </authorList>
    </citation>
    <scope>NUCLEOTIDE SEQUENCE [LARGE SCALE GENOMIC DNA]</scope>
    <source>
        <strain evidence="2 3">CD08_5</strain>
    </source>
</reference>
<dbReference type="InterPro" id="IPR017517">
    <property type="entry name" value="Maleyloyr_isom"/>
</dbReference>
<evidence type="ECO:0000259" key="1">
    <source>
        <dbReference type="Pfam" id="PF11716"/>
    </source>
</evidence>
<organism evidence="2 3">
    <name type="scientific">Serinicoccus chungangensis</name>
    <dbReference type="NCBI Taxonomy" id="767452"/>
    <lineage>
        <taxon>Bacteria</taxon>
        <taxon>Bacillati</taxon>
        <taxon>Actinomycetota</taxon>
        <taxon>Actinomycetes</taxon>
        <taxon>Micrococcales</taxon>
        <taxon>Ornithinimicrobiaceae</taxon>
        <taxon>Serinicoccus</taxon>
    </lineage>
</organism>
<name>A0A0W8IHA8_9MICO</name>
<accession>A0A0W8IHA8</accession>
<dbReference type="InterPro" id="IPR036527">
    <property type="entry name" value="SCP2_sterol-bd_dom_sf"/>
</dbReference>
<dbReference type="SUPFAM" id="SSF109854">
    <property type="entry name" value="DinB/YfiT-like putative metalloenzymes"/>
    <property type="match status" value="1"/>
</dbReference>
<protein>
    <recommendedName>
        <fullName evidence="1">Mycothiol-dependent maleylpyruvate isomerase metal-binding domain-containing protein</fullName>
    </recommendedName>
</protein>